<dbReference type="GO" id="GO:0008270">
    <property type="term" value="F:zinc ion binding"/>
    <property type="evidence" value="ECO:0007669"/>
    <property type="project" value="InterPro"/>
</dbReference>
<dbReference type="KEGG" id="maw:19246969"/>
<dbReference type="InParanoid" id="E9DYG1"/>
<feature type="domain" description="Zn(2)-C6 fungal-type" evidence="3">
    <location>
        <begin position="94"/>
        <end position="124"/>
    </location>
</feature>
<evidence type="ECO:0000313" key="4">
    <source>
        <dbReference type="EMBL" id="EFY91231.1"/>
    </source>
</evidence>
<dbReference type="eggNOG" id="ENOG502SNQY">
    <property type="taxonomic scope" value="Eukaryota"/>
</dbReference>
<dbReference type="EMBL" id="GL698483">
    <property type="protein sequence ID" value="EFY91231.1"/>
    <property type="molecule type" value="Genomic_DNA"/>
</dbReference>
<name>E9DYG1_METAQ</name>
<keyword evidence="5" id="KW-1185">Reference proteome</keyword>
<dbReference type="SUPFAM" id="SSF57701">
    <property type="entry name" value="Zn2/Cys6 DNA-binding domain"/>
    <property type="match status" value="1"/>
</dbReference>
<dbReference type="PROSITE" id="PS00463">
    <property type="entry name" value="ZN2_CY6_FUNGAL_1"/>
    <property type="match status" value="1"/>
</dbReference>
<dbReference type="Proteomes" id="UP000002499">
    <property type="component" value="Unassembled WGS sequence"/>
</dbReference>
<dbReference type="PANTHER" id="PTHR47657:SF7">
    <property type="entry name" value="STEROL REGULATORY ELEMENT-BINDING PROTEIN ECM22"/>
    <property type="match status" value="1"/>
</dbReference>
<dbReference type="STRING" id="655827.E9DYG1"/>
<dbReference type="HOGENOM" id="CLU_027371_0_0_1"/>
<reference evidence="4 5" key="1">
    <citation type="journal article" date="2011" name="PLoS Genet.">
        <title>Genome sequencing and comparative transcriptomics of the model entomopathogenic fungi Metarhizium anisopliae and M. acridum.</title>
        <authorList>
            <person name="Gao Q."/>
            <person name="Jin K."/>
            <person name="Ying S.H."/>
            <person name="Zhang Y."/>
            <person name="Xiao G."/>
            <person name="Shang Y."/>
            <person name="Duan Z."/>
            <person name="Hu X."/>
            <person name="Xie X.Q."/>
            <person name="Zhou G."/>
            <person name="Peng G."/>
            <person name="Luo Z."/>
            <person name="Huang W."/>
            <person name="Wang B."/>
            <person name="Fang W."/>
            <person name="Wang S."/>
            <person name="Zhong Y."/>
            <person name="Ma L.J."/>
            <person name="St Leger R.J."/>
            <person name="Zhao G.P."/>
            <person name="Pei Y."/>
            <person name="Feng M.G."/>
            <person name="Xia Y."/>
            <person name="Wang C."/>
        </authorList>
    </citation>
    <scope>NUCLEOTIDE SEQUENCE [LARGE SCALE GENOMIC DNA]</scope>
    <source>
        <strain evidence="4 5">CQMa 102</strain>
    </source>
</reference>
<dbReference type="Gene3D" id="4.10.240.10">
    <property type="entry name" value="Zn(2)-C6 fungal-type DNA-binding domain"/>
    <property type="match status" value="1"/>
</dbReference>
<dbReference type="InterPro" id="IPR021858">
    <property type="entry name" value="Fun_TF"/>
</dbReference>
<evidence type="ECO:0000256" key="1">
    <source>
        <dbReference type="ARBA" id="ARBA00023242"/>
    </source>
</evidence>
<accession>E9DYG1</accession>
<dbReference type="OMA" id="LECEYLN"/>
<dbReference type="Pfam" id="PF00172">
    <property type="entry name" value="Zn_clus"/>
    <property type="match status" value="1"/>
</dbReference>
<protein>
    <submittedName>
        <fullName evidence="4">C6 transcription factor</fullName>
    </submittedName>
</protein>
<dbReference type="PROSITE" id="PS50048">
    <property type="entry name" value="ZN2_CY6_FUNGAL_2"/>
    <property type="match status" value="1"/>
</dbReference>
<dbReference type="CDD" id="cd00067">
    <property type="entry name" value="GAL4"/>
    <property type="match status" value="1"/>
</dbReference>
<evidence type="ECO:0000313" key="5">
    <source>
        <dbReference type="Proteomes" id="UP000002499"/>
    </source>
</evidence>
<dbReference type="SMART" id="SM00066">
    <property type="entry name" value="GAL4"/>
    <property type="match status" value="1"/>
</dbReference>
<dbReference type="InterPro" id="IPR036864">
    <property type="entry name" value="Zn2-C6_fun-type_DNA-bd_sf"/>
</dbReference>
<dbReference type="OrthoDB" id="5229455at2759"/>
<dbReference type="AlphaFoldDB" id="E9DYG1"/>
<dbReference type="Pfam" id="PF11951">
    <property type="entry name" value="Fungal_trans_2"/>
    <property type="match status" value="1"/>
</dbReference>
<feature type="compositionally biased region" description="Low complexity" evidence="2">
    <location>
        <begin position="53"/>
        <end position="70"/>
    </location>
</feature>
<organism evidence="5">
    <name type="scientific">Metarhizium acridum (strain CQMa 102)</name>
    <dbReference type="NCBI Taxonomy" id="655827"/>
    <lineage>
        <taxon>Eukaryota</taxon>
        <taxon>Fungi</taxon>
        <taxon>Dikarya</taxon>
        <taxon>Ascomycota</taxon>
        <taxon>Pezizomycotina</taxon>
        <taxon>Sordariomycetes</taxon>
        <taxon>Hypocreomycetidae</taxon>
        <taxon>Hypocreales</taxon>
        <taxon>Clavicipitaceae</taxon>
        <taxon>Metarhizium</taxon>
    </lineage>
</organism>
<dbReference type="GeneID" id="19246969"/>
<keyword evidence="1" id="KW-0539">Nucleus</keyword>
<dbReference type="GO" id="GO:0000981">
    <property type="term" value="F:DNA-binding transcription factor activity, RNA polymerase II-specific"/>
    <property type="evidence" value="ECO:0007669"/>
    <property type="project" value="InterPro"/>
</dbReference>
<feature type="compositionally biased region" description="Basic residues" evidence="2">
    <location>
        <begin position="78"/>
        <end position="91"/>
    </location>
</feature>
<proteinExistence type="predicted"/>
<sequence>MSTPKNSPTACTVSLLGSNRLGNCVAFVSSMQGHPLDSGLGVERRASLLTCMDMGMDSSPSPGSASSAPSNSQQPTTGKRRPIPRKGHTKSRAGCPNCKRRKVKCDEATPICGPCQRLGLECEYSQMRRAQRSEAQQHASPLAVGPAVPQPLSTHPGSFGFSDMRFFQHFLISAFPPLPVGGRYVWQYISQMSHEYDFLIHSMLGLGASHLGLLAPGDFNHSALQHRVTAIERLNKFLSRPKLSLPDTEAAFAAILTLTFQAAHMPDGLADFLTMTRGCFLVGTHVVPDPENSAFKTFERDVYVEKASSVAAADDQWLPLLDESIANGFCTSLEQLGPLCHSVIDIEHIAMMRRIVTSATNNIYECFREHSFLHEKVGRMSATEFSAFIDPSNQIARLVIVHMLLLDIILSRTICVWEDGPQFSFHETRHRYDARNVMAIVWMEKIYDSLPETCRPYIEWPLKFSQFMKTTFLADTSFWRLASVDVHDGLALKTLQLEDGEVRE</sequence>
<dbReference type="InterPro" id="IPR001138">
    <property type="entry name" value="Zn2Cys6_DnaBD"/>
</dbReference>
<dbReference type="InterPro" id="IPR052400">
    <property type="entry name" value="Zn2-C6_fungal_TF"/>
</dbReference>
<evidence type="ECO:0000259" key="3">
    <source>
        <dbReference type="PROSITE" id="PS50048"/>
    </source>
</evidence>
<evidence type="ECO:0000256" key="2">
    <source>
        <dbReference type="SAM" id="MobiDB-lite"/>
    </source>
</evidence>
<feature type="region of interest" description="Disordered" evidence="2">
    <location>
        <begin position="53"/>
        <end position="94"/>
    </location>
</feature>
<dbReference type="PANTHER" id="PTHR47657">
    <property type="entry name" value="STEROL REGULATORY ELEMENT-BINDING PROTEIN ECM22"/>
    <property type="match status" value="1"/>
</dbReference>
<gene>
    <name evidence="4" type="ORF">MAC_02658</name>
</gene>